<evidence type="ECO:0000313" key="1">
    <source>
        <dbReference type="EMBL" id="MWV44877.1"/>
    </source>
</evidence>
<accession>A0A7X3IJ21</accession>
<dbReference type="RefSeq" id="WP_160498489.1">
    <property type="nucleotide sequence ID" value="NZ_WUBI01000002.1"/>
</dbReference>
<reference evidence="1 2" key="1">
    <citation type="submission" date="2019-12" db="EMBL/GenBank/DDBJ databases">
        <title>Paenibacillus sp. nov., an endophytic bacterium isolated from the stem of Dendrobium.</title>
        <authorList>
            <person name="Zhao R."/>
        </authorList>
    </citation>
    <scope>NUCLEOTIDE SEQUENCE [LARGE SCALE GENOMIC DNA]</scope>
    <source>
        <strain evidence="1 2">HJL G12</strain>
    </source>
</reference>
<sequence>MYENIVIKFTLKEIGEIVQKKICEENGYGVHRKLRPTFNESNGELEFVADFYREKKHDEEKMKL</sequence>
<dbReference type="EMBL" id="WUBI01000002">
    <property type="protein sequence ID" value="MWV44877.1"/>
    <property type="molecule type" value="Genomic_DNA"/>
</dbReference>
<name>A0A7X3IJ21_9BACL</name>
<evidence type="ECO:0000313" key="2">
    <source>
        <dbReference type="Proteomes" id="UP000460318"/>
    </source>
</evidence>
<dbReference type="AlphaFoldDB" id="A0A7X3IJ21"/>
<organism evidence="1 2">
    <name type="scientific">Paenibacillus dendrobii</name>
    <dbReference type="NCBI Taxonomy" id="2691084"/>
    <lineage>
        <taxon>Bacteria</taxon>
        <taxon>Bacillati</taxon>
        <taxon>Bacillota</taxon>
        <taxon>Bacilli</taxon>
        <taxon>Bacillales</taxon>
        <taxon>Paenibacillaceae</taxon>
        <taxon>Paenibacillus</taxon>
    </lineage>
</organism>
<comment type="caution">
    <text evidence="1">The sequence shown here is derived from an EMBL/GenBank/DDBJ whole genome shotgun (WGS) entry which is preliminary data.</text>
</comment>
<keyword evidence="2" id="KW-1185">Reference proteome</keyword>
<dbReference type="Proteomes" id="UP000460318">
    <property type="component" value="Unassembled WGS sequence"/>
</dbReference>
<gene>
    <name evidence="1" type="ORF">GRF59_14745</name>
</gene>
<proteinExistence type="predicted"/>
<protein>
    <submittedName>
        <fullName evidence="1">Uncharacterized protein</fullName>
    </submittedName>
</protein>